<protein>
    <submittedName>
        <fullName evidence="3">PK_Tyr_Ser-Thr domain-containing protein</fullName>
    </submittedName>
</protein>
<evidence type="ECO:0000313" key="2">
    <source>
        <dbReference type="Proteomes" id="UP000271098"/>
    </source>
</evidence>
<evidence type="ECO:0000313" key="1">
    <source>
        <dbReference type="EMBL" id="VDN37179.1"/>
    </source>
</evidence>
<dbReference type="Gene3D" id="1.10.510.10">
    <property type="entry name" value="Transferase(Phosphotransferase) domain 1"/>
    <property type="match status" value="1"/>
</dbReference>
<dbReference type="OrthoDB" id="3256376at2759"/>
<reference evidence="3" key="1">
    <citation type="submission" date="2016-06" db="UniProtKB">
        <authorList>
            <consortium name="WormBaseParasite"/>
        </authorList>
    </citation>
    <scope>IDENTIFICATION</scope>
</reference>
<dbReference type="AlphaFoldDB" id="A0A183EJ05"/>
<evidence type="ECO:0000313" key="3">
    <source>
        <dbReference type="WBParaSite" id="GPUH_0002097101-mRNA-1"/>
    </source>
</evidence>
<gene>
    <name evidence="1" type="ORF">GPUH_LOCUS20947</name>
</gene>
<sequence>MSFVKGGGKPEKPSFCPDEIFAIVERAWIYEPEERPRFADLLPELEALRGCPAYQVLLKYPSHGILLMILEDTPYPPSSTTLTVESNFELSFNSNISHGESGRSGSVRFDKSGWFSCAFCSCTMRKMHIDKRLSVCVCLYVRRASVLIFHLETYKSYRAETLGTGSTCTSGPPSPKWAVLPA</sequence>
<organism evidence="3">
    <name type="scientific">Gongylonema pulchrum</name>
    <dbReference type="NCBI Taxonomy" id="637853"/>
    <lineage>
        <taxon>Eukaryota</taxon>
        <taxon>Metazoa</taxon>
        <taxon>Ecdysozoa</taxon>
        <taxon>Nematoda</taxon>
        <taxon>Chromadorea</taxon>
        <taxon>Rhabditida</taxon>
        <taxon>Spirurina</taxon>
        <taxon>Spiruromorpha</taxon>
        <taxon>Spiruroidea</taxon>
        <taxon>Gongylonematidae</taxon>
        <taxon>Gongylonema</taxon>
    </lineage>
</organism>
<accession>A0A183EJ05</accession>
<dbReference type="SUPFAM" id="SSF56112">
    <property type="entry name" value="Protein kinase-like (PK-like)"/>
    <property type="match status" value="1"/>
</dbReference>
<dbReference type="InterPro" id="IPR011009">
    <property type="entry name" value="Kinase-like_dom_sf"/>
</dbReference>
<dbReference type="EMBL" id="UYRT01091522">
    <property type="protein sequence ID" value="VDN37179.1"/>
    <property type="molecule type" value="Genomic_DNA"/>
</dbReference>
<dbReference type="WBParaSite" id="GPUH_0002097101-mRNA-1">
    <property type="protein sequence ID" value="GPUH_0002097101-mRNA-1"/>
    <property type="gene ID" value="GPUH_0002097101"/>
</dbReference>
<keyword evidence="2" id="KW-1185">Reference proteome</keyword>
<proteinExistence type="predicted"/>
<name>A0A183EJ05_9BILA</name>
<reference evidence="1 2" key="2">
    <citation type="submission" date="2018-11" db="EMBL/GenBank/DDBJ databases">
        <authorList>
            <consortium name="Pathogen Informatics"/>
        </authorList>
    </citation>
    <scope>NUCLEOTIDE SEQUENCE [LARGE SCALE GENOMIC DNA]</scope>
</reference>
<dbReference type="Proteomes" id="UP000271098">
    <property type="component" value="Unassembled WGS sequence"/>
</dbReference>